<dbReference type="VEuPathDB" id="GiardiaDB:GL50803_0060184"/>
<evidence type="ECO:0000313" key="2">
    <source>
        <dbReference type="EMBL" id="ESU39587.1"/>
    </source>
</evidence>
<dbReference type="AlphaFoldDB" id="V6TMK9"/>
<dbReference type="VEuPathDB" id="GiardiaDB:DHA2_151171"/>
<accession>V6TMK9</accession>
<feature type="compositionally biased region" description="Polar residues" evidence="1">
    <location>
        <begin position="168"/>
        <end position="180"/>
    </location>
</feature>
<dbReference type="Proteomes" id="UP000018320">
    <property type="component" value="Unassembled WGS sequence"/>
</dbReference>
<feature type="region of interest" description="Disordered" evidence="1">
    <location>
        <begin position="155"/>
        <end position="180"/>
    </location>
</feature>
<comment type="caution">
    <text evidence="2">The sequence shown here is derived from an EMBL/GenBank/DDBJ whole genome shotgun (WGS) entry which is preliminary data.</text>
</comment>
<dbReference type="EMBL" id="AHGT01000002">
    <property type="protein sequence ID" value="ESU39587.1"/>
    <property type="molecule type" value="Genomic_DNA"/>
</dbReference>
<name>V6TMK9_GIAIN</name>
<gene>
    <name evidence="2" type="ORF">DHA2_151171</name>
</gene>
<protein>
    <submittedName>
        <fullName evidence="2">Uncharacterized protein</fullName>
    </submittedName>
</protein>
<reference evidence="3" key="1">
    <citation type="submission" date="2012-02" db="EMBL/GenBank/DDBJ databases">
        <title>Genome sequencing of Giardia lamblia Genotypes A2 and B isolates (DH and GS) and comparative analysis with the genomes of Genotypes A1 and E (WB and Pig).</title>
        <authorList>
            <person name="Adam R."/>
            <person name="Dahlstrom E."/>
            <person name="Martens C."/>
            <person name="Bruno D."/>
            <person name="Barbian K."/>
            <person name="Porcella S.F."/>
            <person name="Nash T."/>
        </authorList>
    </citation>
    <scope>NUCLEOTIDE SEQUENCE</scope>
    <source>
        <strain evidence="3">DH</strain>
    </source>
</reference>
<evidence type="ECO:0000256" key="1">
    <source>
        <dbReference type="SAM" id="MobiDB-lite"/>
    </source>
</evidence>
<organism evidence="2 3">
    <name type="scientific">Giardia intestinalis</name>
    <name type="common">Giardia lamblia</name>
    <dbReference type="NCBI Taxonomy" id="5741"/>
    <lineage>
        <taxon>Eukaryota</taxon>
        <taxon>Metamonada</taxon>
        <taxon>Diplomonadida</taxon>
        <taxon>Hexamitidae</taxon>
        <taxon>Giardiinae</taxon>
        <taxon>Giardia</taxon>
    </lineage>
</organism>
<feature type="non-terminal residue" evidence="2">
    <location>
        <position position="1"/>
    </location>
</feature>
<reference evidence="2 3" key="2">
    <citation type="journal article" date="2013" name="Genome Biol. Evol.">
        <title>Genome sequencing of Giardia lamblia genotypes A2 and B isolates (DH and GS) and comparative analysis with the genomes of genotypes A1 and E (WB and Pig).</title>
        <authorList>
            <person name="Adam R.D."/>
            <person name="Dahlstrom E.W."/>
            <person name="Martens C.A."/>
            <person name="Bruno D.P."/>
            <person name="Barbian K.D."/>
            <person name="Ricklefs S.M."/>
            <person name="Hernandez M.M."/>
            <person name="Narla N.P."/>
            <person name="Patel R.B."/>
            <person name="Porcella S.F."/>
            <person name="Nash T.E."/>
        </authorList>
    </citation>
    <scope>NUCLEOTIDE SEQUENCE [LARGE SCALE GENOMIC DNA]</scope>
    <source>
        <strain evidence="2 3">DH</strain>
    </source>
</reference>
<sequence>VRLYLGVIVCIRGCRRSTPIRCAGGEAHPSAHGSQRCSVTQHEIMSVLTLCSASGSVMCERVHPRTAHLGVMLRSVEASVQGHLSEGCHPKHQERLGLAHRSRLARQTTPVYSRVSGTVSYCGRHPAGGPGHHSPVRAGSVRLCHQEPQGLTCLSRDSHGSRVGPSCQAGNDPNQHQLSV</sequence>
<evidence type="ECO:0000313" key="3">
    <source>
        <dbReference type="Proteomes" id="UP000018320"/>
    </source>
</evidence>
<proteinExistence type="predicted"/>